<organism evidence="3">
    <name type="scientific">Cyprideis torosa</name>
    <dbReference type="NCBI Taxonomy" id="163714"/>
    <lineage>
        <taxon>Eukaryota</taxon>
        <taxon>Metazoa</taxon>
        <taxon>Ecdysozoa</taxon>
        <taxon>Arthropoda</taxon>
        <taxon>Crustacea</taxon>
        <taxon>Oligostraca</taxon>
        <taxon>Ostracoda</taxon>
        <taxon>Podocopa</taxon>
        <taxon>Podocopida</taxon>
        <taxon>Cytherocopina</taxon>
        <taxon>Cytheroidea</taxon>
        <taxon>Cytherideidae</taxon>
        <taxon>Cyprideis</taxon>
    </lineage>
</organism>
<feature type="compositionally biased region" description="Basic and acidic residues" evidence="1">
    <location>
        <begin position="50"/>
        <end position="60"/>
    </location>
</feature>
<feature type="chain" id="PRO_5043714247" evidence="2">
    <location>
        <begin position="23"/>
        <end position="129"/>
    </location>
</feature>
<name>A0A7R8WQS0_9CRUS</name>
<sequence>MFLERFWLLWIGRIILQMEVSSEVVSMVEQPKYLLAPPVSDDLQISRRDGRDVDFSHDQTKTGSGGFQIGPMEFRVSSPQIDIVHRPQFRRRVRLPRPPLEPPREPYDVQRFKKLKKVIDPDTGYIVLT</sequence>
<feature type="region of interest" description="Disordered" evidence="1">
    <location>
        <begin position="50"/>
        <end position="69"/>
    </location>
</feature>
<accession>A0A7R8WQS0</accession>
<evidence type="ECO:0000256" key="1">
    <source>
        <dbReference type="SAM" id="MobiDB-lite"/>
    </source>
</evidence>
<protein>
    <submittedName>
        <fullName evidence="3">Uncharacterized protein</fullName>
    </submittedName>
</protein>
<evidence type="ECO:0000313" key="3">
    <source>
        <dbReference type="EMBL" id="CAD7236336.1"/>
    </source>
</evidence>
<feature type="signal peptide" evidence="2">
    <location>
        <begin position="1"/>
        <end position="22"/>
    </location>
</feature>
<keyword evidence="2" id="KW-0732">Signal</keyword>
<reference evidence="3" key="1">
    <citation type="submission" date="2020-11" db="EMBL/GenBank/DDBJ databases">
        <authorList>
            <person name="Tran Van P."/>
        </authorList>
    </citation>
    <scope>NUCLEOTIDE SEQUENCE</scope>
</reference>
<gene>
    <name evidence="3" type="ORF">CTOB1V02_LOCUS14151</name>
</gene>
<dbReference type="EMBL" id="OB678294">
    <property type="protein sequence ID" value="CAD7236336.1"/>
    <property type="molecule type" value="Genomic_DNA"/>
</dbReference>
<dbReference type="AlphaFoldDB" id="A0A7R8WQS0"/>
<proteinExistence type="predicted"/>
<evidence type="ECO:0000256" key="2">
    <source>
        <dbReference type="SAM" id="SignalP"/>
    </source>
</evidence>